<dbReference type="InterPro" id="IPR043429">
    <property type="entry name" value="ArtM/GltK/GlnP/TcyL/YhdX-like"/>
</dbReference>
<dbReference type="CDD" id="cd06261">
    <property type="entry name" value="TM_PBP2"/>
    <property type="match status" value="1"/>
</dbReference>
<reference evidence="11 12" key="1">
    <citation type="submission" date="2016-10" db="EMBL/GenBank/DDBJ databases">
        <authorList>
            <person name="de Groot N.N."/>
        </authorList>
    </citation>
    <scope>NUCLEOTIDE SEQUENCE [LARGE SCALE GENOMIC DNA]</scope>
    <source>
        <strain evidence="11 12">LMG 18387</strain>
    </source>
</reference>
<dbReference type="GO" id="GO:0006865">
    <property type="term" value="P:amino acid transport"/>
    <property type="evidence" value="ECO:0007669"/>
    <property type="project" value="UniProtKB-KW"/>
</dbReference>
<evidence type="ECO:0000256" key="2">
    <source>
        <dbReference type="ARBA" id="ARBA00010072"/>
    </source>
</evidence>
<evidence type="ECO:0000256" key="4">
    <source>
        <dbReference type="ARBA" id="ARBA00022475"/>
    </source>
</evidence>
<dbReference type="Gene3D" id="1.10.3720.10">
    <property type="entry name" value="MetI-like"/>
    <property type="match status" value="1"/>
</dbReference>
<evidence type="ECO:0000313" key="11">
    <source>
        <dbReference type="EMBL" id="SDH09350.1"/>
    </source>
</evidence>
<feature type="transmembrane region" description="Helical" evidence="9">
    <location>
        <begin position="183"/>
        <end position="207"/>
    </location>
</feature>
<keyword evidence="6" id="KW-0029">Amino-acid transport</keyword>
<dbReference type="GO" id="GO:0043190">
    <property type="term" value="C:ATP-binding cassette (ABC) transporter complex"/>
    <property type="evidence" value="ECO:0007669"/>
    <property type="project" value="InterPro"/>
</dbReference>
<keyword evidence="3 9" id="KW-0813">Transport</keyword>
<dbReference type="InterPro" id="IPR035906">
    <property type="entry name" value="MetI-like_sf"/>
</dbReference>
<evidence type="ECO:0000259" key="10">
    <source>
        <dbReference type="PROSITE" id="PS50928"/>
    </source>
</evidence>
<dbReference type="STRING" id="29435.SAMN05216588_102387"/>
<evidence type="ECO:0000256" key="6">
    <source>
        <dbReference type="ARBA" id="ARBA00022970"/>
    </source>
</evidence>
<evidence type="ECO:0000313" key="12">
    <source>
        <dbReference type="Proteomes" id="UP000198606"/>
    </source>
</evidence>
<evidence type="ECO:0000256" key="3">
    <source>
        <dbReference type="ARBA" id="ARBA00022448"/>
    </source>
</evidence>
<dbReference type="EMBL" id="FNDG01000002">
    <property type="protein sequence ID" value="SDH09350.1"/>
    <property type="molecule type" value="Genomic_DNA"/>
</dbReference>
<feature type="transmembrane region" description="Helical" evidence="9">
    <location>
        <begin position="52"/>
        <end position="73"/>
    </location>
</feature>
<evidence type="ECO:0000256" key="5">
    <source>
        <dbReference type="ARBA" id="ARBA00022692"/>
    </source>
</evidence>
<comment type="subcellular location">
    <subcellularLocation>
        <location evidence="1">Cell inner membrane</location>
        <topology evidence="1">Multi-pass membrane protein</topology>
    </subcellularLocation>
    <subcellularLocation>
        <location evidence="9">Cell membrane</location>
        <topology evidence="9">Multi-pass membrane protein</topology>
    </subcellularLocation>
</comment>
<sequence>MMDNVLQFLPLLLAASVVTVKVSLLALLVSSGLGLVLALLKLSPRRALSYPAGALVNIIRGLPILIVLFYMYFVLPELGIGLTAFEAGVLGLGIGYAGYQAEIFRAGIQAVDQGQVEAAKAIGMKSSMTMRRVVLPQALRISLPPYANTFTMILKDSSLVSTITVAEMTHAGQLIASSTFQNLTVYTLTALLYLAMSLPLLFLVGWLERHLRR</sequence>
<proteinExistence type="inferred from homology"/>
<feature type="transmembrane region" description="Helical" evidence="9">
    <location>
        <begin position="12"/>
        <end position="40"/>
    </location>
</feature>
<comment type="similarity">
    <text evidence="2">Belongs to the binding-protein-dependent transport system permease family. HisMQ subfamily.</text>
</comment>
<dbReference type="Proteomes" id="UP000198606">
    <property type="component" value="Unassembled WGS sequence"/>
</dbReference>
<dbReference type="Pfam" id="PF00528">
    <property type="entry name" value="BPD_transp_1"/>
    <property type="match status" value="1"/>
</dbReference>
<protein>
    <submittedName>
        <fullName evidence="11">Polar amino acid transport system permease protein</fullName>
    </submittedName>
</protein>
<evidence type="ECO:0000256" key="7">
    <source>
        <dbReference type="ARBA" id="ARBA00022989"/>
    </source>
</evidence>
<accession>A0A1G7ZML8</accession>
<dbReference type="PROSITE" id="PS50928">
    <property type="entry name" value="ABC_TM1"/>
    <property type="match status" value="1"/>
</dbReference>
<dbReference type="InterPro" id="IPR010065">
    <property type="entry name" value="AA_ABC_transptr_permease_3TM"/>
</dbReference>
<keyword evidence="4" id="KW-1003">Cell membrane</keyword>
<organism evidence="11 12">
    <name type="scientific">Phytopseudomonas flavescens</name>
    <dbReference type="NCBI Taxonomy" id="29435"/>
    <lineage>
        <taxon>Bacteria</taxon>
        <taxon>Pseudomonadati</taxon>
        <taxon>Pseudomonadota</taxon>
        <taxon>Gammaproteobacteria</taxon>
        <taxon>Pseudomonadales</taxon>
        <taxon>Pseudomonadaceae</taxon>
        <taxon>Phytopseudomonas</taxon>
    </lineage>
</organism>
<keyword evidence="7 9" id="KW-1133">Transmembrane helix</keyword>
<keyword evidence="5 9" id="KW-0812">Transmembrane</keyword>
<evidence type="ECO:0000256" key="9">
    <source>
        <dbReference type="RuleBase" id="RU363032"/>
    </source>
</evidence>
<dbReference type="InterPro" id="IPR000515">
    <property type="entry name" value="MetI-like"/>
</dbReference>
<evidence type="ECO:0000256" key="8">
    <source>
        <dbReference type="ARBA" id="ARBA00023136"/>
    </source>
</evidence>
<dbReference type="GO" id="GO:0022857">
    <property type="term" value="F:transmembrane transporter activity"/>
    <property type="evidence" value="ECO:0007669"/>
    <property type="project" value="InterPro"/>
</dbReference>
<evidence type="ECO:0000256" key="1">
    <source>
        <dbReference type="ARBA" id="ARBA00004429"/>
    </source>
</evidence>
<name>A0A1G7ZML8_9GAMM</name>
<dbReference type="SUPFAM" id="SSF161098">
    <property type="entry name" value="MetI-like"/>
    <property type="match status" value="1"/>
</dbReference>
<keyword evidence="8 9" id="KW-0472">Membrane</keyword>
<feature type="domain" description="ABC transmembrane type-1" evidence="10">
    <location>
        <begin position="16"/>
        <end position="204"/>
    </location>
</feature>
<dbReference type="PANTHER" id="PTHR30614">
    <property type="entry name" value="MEMBRANE COMPONENT OF AMINO ACID ABC TRANSPORTER"/>
    <property type="match status" value="1"/>
</dbReference>
<dbReference type="AlphaFoldDB" id="A0A1G7ZML8"/>
<gene>
    <name evidence="11" type="ORF">SAMN05216588_102387</name>
</gene>
<dbReference type="NCBIfam" id="TIGR01726">
    <property type="entry name" value="HEQRo_perm_3TM"/>
    <property type="match status" value="1"/>
</dbReference>
<dbReference type="PANTHER" id="PTHR30614:SF0">
    <property type="entry name" value="L-CYSTINE TRANSPORT SYSTEM PERMEASE PROTEIN TCYL"/>
    <property type="match status" value="1"/>
</dbReference>